<feature type="non-terminal residue" evidence="2">
    <location>
        <position position="1"/>
    </location>
</feature>
<protein>
    <submittedName>
        <fullName evidence="2">Uncharacterized protein</fullName>
    </submittedName>
</protein>
<proteinExistence type="predicted"/>
<sequence>VATPMGCTCLPRSDGGAFAGPLVDRAVASPAQMSEEDRLSDLADLSEENESVISEQSGQSGSQNHIVQPADVANGDAEAAERVDGDDAEHLSGFPKKVRAYLRDSVPPDAQKDVAKVLKDRSITTPALLAMLDDT</sequence>
<dbReference type="AlphaFoldDB" id="A0A7J6U9W4"/>
<dbReference type="Proteomes" id="UP000574390">
    <property type="component" value="Unassembled WGS sequence"/>
</dbReference>
<organism evidence="2 3">
    <name type="scientific">Perkinsus olseni</name>
    <name type="common">Perkinsus atlanticus</name>
    <dbReference type="NCBI Taxonomy" id="32597"/>
    <lineage>
        <taxon>Eukaryota</taxon>
        <taxon>Sar</taxon>
        <taxon>Alveolata</taxon>
        <taxon>Perkinsozoa</taxon>
        <taxon>Perkinsea</taxon>
        <taxon>Perkinsida</taxon>
        <taxon>Perkinsidae</taxon>
        <taxon>Perkinsus</taxon>
    </lineage>
</organism>
<feature type="compositionally biased region" description="Basic and acidic residues" evidence="1">
    <location>
        <begin position="79"/>
        <end position="90"/>
    </location>
</feature>
<accession>A0A7J6U9W4</accession>
<gene>
    <name evidence="2" type="ORF">FOZ62_016566</name>
</gene>
<evidence type="ECO:0000313" key="2">
    <source>
        <dbReference type="EMBL" id="KAF4754102.1"/>
    </source>
</evidence>
<evidence type="ECO:0000313" key="3">
    <source>
        <dbReference type="Proteomes" id="UP000574390"/>
    </source>
</evidence>
<reference evidence="2 3" key="1">
    <citation type="submission" date="2020-04" db="EMBL/GenBank/DDBJ databases">
        <title>Perkinsus olseni comparative genomics.</title>
        <authorList>
            <person name="Bogema D.R."/>
        </authorList>
    </citation>
    <scope>NUCLEOTIDE SEQUENCE [LARGE SCALE GENOMIC DNA]</scope>
    <source>
        <strain evidence="2">ATCC PRA-205</strain>
    </source>
</reference>
<feature type="region of interest" description="Disordered" evidence="1">
    <location>
        <begin position="28"/>
        <end position="91"/>
    </location>
</feature>
<comment type="caution">
    <text evidence="2">The sequence shown here is derived from an EMBL/GenBank/DDBJ whole genome shotgun (WGS) entry which is preliminary data.</text>
</comment>
<feature type="region of interest" description="Disordered" evidence="1">
    <location>
        <begin position="1"/>
        <end position="20"/>
    </location>
</feature>
<feature type="non-terminal residue" evidence="2">
    <location>
        <position position="135"/>
    </location>
</feature>
<name>A0A7J6U9W4_PEROL</name>
<dbReference type="EMBL" id="JABANM010001544">
    <property type="protein sequence ID" value="KAF4754102.1"/>
    <property type="molecule type" value="Genomic_DNA"/>
</dbReference>
<evidence type="ECO:0000256" key="1">
    <source>
        <dbReference type="SAM" id="MobiDB-lite"/>
    </source>
</evidence>
<feature type="compositionally biased region" description="Polar residues" evidence="1">
    <location>
        <begin position="51"/>
        <end position="66"/>
    </location>
</feature>